<accession>A0A917PTK5</accession>
<keyword evidence="7 9" id="KW-1133">Transmembrane helix</keyword>
<sequence>MELRDYLRGLRRHWLAIALMTLLGVGTAYGWSLLQTPVYEATASGVVQAKTAYENGQLFSDDSAARLKVPTLLDMAGWQEVAERAIDELGLTASLGSVAARITVENPEGTAIIRFTARANTPEEAAALAQAWIDALATTVAVVDGKDSPTEISIYSAAAATVPSTPVFPDTRTALIVGGVLGLGAGIAFALIRTASDRRVRATDDVEAKLHVPVVGTIPASAALTGTSKLLTGAADDRTSPVAEALRSLRTNLRFMDVDNPPRKIVVTSPLPGDGKSTVACNLALTLARSGEAVVLIDGDLRRPTVAINLGLPGGAGLSDVLTGRAPVVDVLQRTPHDAHLLVLAAGTIPPNPSEVLGSARMRQLLDDLAKHATLIIDAPPLLAVTDGAVLTQQADGALLVVGVGKTNYDFVEKSLDALRKVNGRALGLVLNKVPLKGGDASPYAATAYVQEYASGGSRTRSSSRAAAESA</sequence>
<dbReference type="PANTHER" id="PTHR32309">
    <property type="entry name" value="TYROSINE-PROTEIN KINASE"/>
    <property type="match status" value="1"/>
</dbReference>
<dbReference type="SUPFAM" id="SSF52540">
    <property type="entry name" value="P-loop containing nucleoside triphosphate hydrolases"/>
    <property type="match status" value="1"/>
</dbReference>
<dbReference type="InterPro" id="IPR003856">
    <property type="entry name" value="LPS_length_determ_N"/>
</dbReference>
<dbReference type="EMBL" id="BMMD01000022">
    <property type="protein sequence ID" value="GGJ90434.1"/>
    <property type="molecule type" value="Genomic_DNA"/>
</dbReference>
<evidence type="ECO:0000256" key="3">
    <source>
        <dbReference type="ARBA" id="ARBA00022475"/>
    </source>
</evidence>
<dbReference type="Proteomes" id="UP000636956">
    <property type="component" value="Unassembled WGS sequence"/>
</dbReference>
<dbReference type="AlphaFoldDB" id="A0A917PTK5"/>
<evidence type="ECO:0000259" key="10">
    <source>
        <dbReference type="Pfam" id="PF02706"/>
    </source>
</evidence>
<evidence type="ECO:0000313" key="12">
    <source>
        <dbReference type="Proteomes" id="UP000636956"/>
    </source>
</evidence>
<dbReference type="NCBIfam" id="TIGR01007">
    <property type="entry name" value="eps_fam"/>
    <property type="match status" value="1"/>
</dbReference>
<dbReference type="Pfam" id="PF02706">
    <property type="entry name" value="Wzz"/>
    <property type="match status" value="1"/>
</dbReference>
<dbReference type="RefSeq" id="WP_188744336.1">
    <property type="nucleotide sequence ID" value="NZ_BAABFW010000012.1"/>
</dbReference>
<feature type="domain" description="Polysaccharide chain length determinant N-terminal" evidence="10">
    <location>
        <begin position="2"/>
        <end position="52"/>
    </location>
</feature>
<evidence type="ECO:0000256" key="9">
    <source>
        <dbReference type="SAM" id="Phobius"/>
    </source>
</evidence>
<evidence type="ECO:0000256" key="8">
    <source>
        <dbReference type="ARBA" id="ARBA00023136"/>
    </source>
</evidence>
<dbReference type="GO" id="GO:0005886">
    <property type="term" value="C:plasma membrane"/>
    <property type="evidence" value="ECO:0007669"/>
    <property type="project" value="UniProtKB-SubCell"/>
</dbReference>
<dbReference type="GO" id="GO:0005524">
    <property type="term" value="F:ATP binding"/>
    <property type="evidence" value="ECO:0007669"/>
    <property type="project" value="UniProtKB-KW"/>
</dbReference>
<dbReference type="Pfam" id="PF10609">
    <property type="entry name" value="ParA"/>
    <property type="match status" value="1"/>
</dbReference>
<evidence type="ECO:0000256" key="5">
    <source>
        <dbReference type="ARBA" id="ARBA00022741"/>
    </source>
</evidence>
<dbReference type="Gene3D" id="3.40.50.300">
    <property type="entry name" value="P-loop containing nucleotide triphosphate hydrolases"/>
    <property type="match status" value="1"/>
</dbReference>
<comment type="caution">
    <text evidence="11">The sequence shown here is derived from an EMBL/GenBank/DDBJ whole genome shotgun (WGS) entry which is preliminary data.</text>
</comment>
<keyword evidence="3" id="KW-1003">Cell membrane</keyword>
<reference evidence="11" key="2">
    <citation type="submission" date="2020-09" db="EMBL/GenBank/DDBJ databases">
        <authorList>
            <person name="Sun Q."/>
            <person name="Zhou Y."/>
        </authorList>
    </citation>
    <scope>NUCLEOTIDE SEQUENCE</scope>
    <source>
        <strain evidence="11">CGMCC 1.8984</strain>
    </source>
</reference>
<dbReference type="InterPro" id="IPR050445">
    <property type="entry name" value="Bact_polysacc_biosynth/exp"/>
</dbReference>
<comment type="similarity">
    <text evidence="2">Belongs to the CpsC/CapA family.</text>
</comment>
<dbReference type="PANTHER" id="PTHR32309:SF13">
    <property type="entry name" value="FERRIC ENTEROBACTIN TRANSPORT PROTEIN FEPE"/>
    <property type="match status" value="1"/>
</dbReference>
<proteinExistence type="inferred from homology"/>
<evidence type="ECO:0000256" key="6">
    <source>
        <dbReference type="ARBA" id="ARBA00022840"/>
    </source>
</evidence>
<dbReference type="CDD" id="cd05387">
    <property type="entry name" value="BY-kinase"/>
    <property type="match status" value="1"/>
</dbReference>
<evidence type="ECO:0000313" key="11">
    <source>
        <dbReference type="EMBL" id="GGJ90434.1"/>
    </source>
</evidence>
<feature type="transmembrane region" description="Helical" evidence="9">
    <location>
        <begin position="173"/>
        <end position="192"/>
    </location>
</feature>
<keyword evidence="8 9" id="KW-0472">Membrane</keyword>
<evidence type="ECO:0000256" key="1">
    <source>
        <dbReference type="ARBA" id="ARBA00004651"/>
    </source>
</evidence>
<gene>
    <name evidence="11" type="ORF">GCM10011372_31230</name>
</gene>
<dbReference type="InterPro" id="IPR033756">
    <property type="entry name" value="YlxH/NBP35"/>
</dbReference>
<evidence type="ECO:0000256" key="7">
    <source>
        <dbReference type="ARBA" id="ARBA00022989"/>
    </source>
</evidence>
<protein>
    <submittedName>
        <fullName evidence="11">Chromosome partitioning protein</fullName>
    </submittedName>
</protein>
<keyword evidence="12" id="KW-1185">Reference proteome</keyword>
<name>A0A917PTK5_9MICO</name>
<organism evidence="11 12">
    <name type="scientific">Agromyces bauzanensis</name>
    <dbReference type="NCBI Taxonomy" id="1308924"/>
    <lineage>
        <taxon>Bacteria</taxon>
        <taxon>Bacillati</taxon>
        <taxon>Actinomycetota</taxon>
        <taxon>Actinomycetes</taxon>
        <taxon>Micrococcales</taxon>
        <taxon>Microbacteriaceae</taxon>
        <taxon>Agromyces</taxon>
    </lineage>
</organism>
<keyword evidence="4 9" id="KW-0812">Transmembrane</keyword>
<dbReference type="InterPro" id="IPR027417">
    <property type="entry name" value="P-loop_NTPase"/>
</dbReference>
<keyword evidence="5" id="KW-0547">Nucleotide-binding</keyword>
<evidence type="ECO:0000256" key="4">
    <source>
        <dbReference type="ARBA" id="ARBA00022692"/>
    </source>
</evidence>
<comment type="subcellular location">
    <subcellularLocation>
        <location evidence="1">Cell membrane</location>
        <topology evidence="1">Multi-pass membrane protein</topology>
    </subcellularLocation>
</comment>
<reference evidence="11" key="1">
    <citation type="journal article" date="2014" name="Int. J. Syst. Evol. Microbiol.">
        <title>Complete genome sequence of Corynebacterium casei LMG S-19264T (=DSM 44701T), isolated from a smear-ripened cheese.</title>
        <authorList>
            <consortium name="US DOE Joint Genome Institute (JGI-PGF)"/>
            <person name="Walter F."/>
            <person name="Albersmeier A."/>
            <person name="Kalinowski J."/>
            <person name="Ruckert C."/>
        </authorList>
    </citation>
    <scope>NUCLEOTIDE SEQUENCE</scope>
    <source>
        <strain evidence="11">CGMCC 1.8984</strain>
    </source>
</reference>
<dbReference type="InterPro" id="IPR005702">
    <property type="entry name" value="Wzc-like_C"/>
</dbReference>
<evidence type="ECO:0000256" key="2">
    <source>
        <dbReference type="ARBA" id="ARBA00006683"/>
    </source>
</evidence>
<feature type="transmembrane region" description="Helical" evidence="9">
    <location>
        <begin position="12"/>
        <end position="31"/>
    </location>
</feature>
<keyword evidence="6" id="KW-0067">ATP-binding</keyword>